<dbReference type="Pfam" id="PF01532">
    <property type="entry name" value="Glyco_hydro_47"/>
    <property type="match status" value="1"/>
</dbReference>
<evidence type="ECO:0000256" key="2">
    <source>
        <dbReference type="PIRSR" id="PIRSR601382-2"/>
    </source>
</evidence>
<organism evidence="7 8">
    <name type="scientific">Phytophthora pseudosyringae</name>
    <dbReference type="NCBI Taxonomy" id="221518"/>
    <lineage>
        <taxon>Eukaryota</taxon>
        <taxon>Sar</taxon>
        <taxon>Stramenopiles</taxon>
        <taxon>Oomycota</taxon>
        <taxon>Peronosporomycetes</taxon>
        <taxon>Peronosporales</taxon>
        <taxon>Peronosporaceae</taxon>
        <taxon>Phytophthora</taxon>
    </lineage>
</organism>
<evidence type="ECO:0008006" key="9">
    <source>
        <dbReference type="Google" id="ProtNLM"/>
    </source>
</evidence>
<keyword evidence="2" id="KW-0106">Calcium</keyword>
<evidence type="ECO:0000259" key="6">
    <source>
        <dbReference type="Pfam" id="PF07915"/>
    </source>
</evidence>
<feature type="binding site" evidence="2">
    <location>
        <position position="680"/>
    </location>
    <ligand>
        <name>Ca(2+)</name>
        <dbReference type="ChEBI" id="CHEBI:29108"/>
    </ligand>
</feature>
<name>A0A8T1VYK9_9STRA</name>
<feature type="active site" description="Proton donor" evidence="1">
    <location>
        <position position="332"/>
    </location>
</feature>
<protein>
    <recommendedName>
        <fullName evidence="9">Alpha-1,2-Mannosidase</fullName>
    </recommendedName>
</protein>
<evidence type="ECO:0000256" key="4">
    <source>
        <dbReference type="SAM" id="SignalP"/>
    </source>
</evidence>
<dbReference type="PANTHER" id="PTHR45679">
    <property type="entry name" value="ER DEGRADATION-ENHANCING ALPHA-MANNOSIDASE-LIKE PROTEIN 2"/>
    <property type="match status" value="1"/>
</dbReference>
<feature type="region of interest" description="Disordered" evidence="3">
    <location>
        <begin position="1158"/>
        <end position="1178"/>
    </location>
</feature>
<keyword evidence="2" id="KW-0479">Metal-binding</keyword>
<evidence type="ECO:0000259" key="5">
    <source>
        <dbReference type="Pfam" id="PF02225"/>
    </source>
</evidence>
<comment type="cofactor">
    <cofactor evidence="2">
        <name>Ca(2+)</name>
        <dbReference type="ChEBI" id="CHEBI:29108"/>
    </cofactor>
</comment>
<keyword evidence="8" id="KW-1185">Reference proteome</keyword>
<feature type="active site" description="Proton donor" evidence="1">
    <location>
        <position position="571"/>
    </location>
</feature>
<dbReference type="EMBL" id="JAGDFM010000110">
    <property type="protein sequence ID" value="KAG7386016.1"/>
    <property type="molecule type" value="Genomic_DNA"/>
</dbReference>
<dbReference type="Pfam" id="PF07915">
    <property type="entry name" value="PRKCSH"/>
    <property type="match status" value="1"/>
</dbReference>
<dbReference type="OrthoDB" id="8118055at2759"/>
<evidence type="ECO:0000313" key="7">
    <source>
        <dbReference type="EMBL" id="KAG7386016.1"/>
    </source>
</evidence>
<feature type="active site" evidence="1">
    <location>
        <position position="473"/>
    </location>
</feature>
<evidence type="ECO:0000256" key="3">
    <source>
        <dbReference type="SAM" id="MobiDB-lite"/>
    </source>
</evidence>
<sequence length="1228" mass="136045">MRTRSQMPRGGGLAAPQRAPHRPPLAARKLARSCLFLLSIALLCVASSAAQAEIQAPDASDRRTAALSHFNGLHTLSGASYRAFKNRLKRKMRGESCLRFHVAGAWWHYEWCFDRHVRQFHPLPKGQQAKEQSVLLGAFDPEKPQPLRVLTVDNVARLADPDRMGYMAQQRYNSGDFCEVRGARRSVKLQVKCCAFHDNETYVDSVEEKSPCEYEMNVCSPVACGLMQRDQFVLTAPTYMEEDERKALTKTVIDMFYHAYNGYLTHAFPQDDLLPLSCKGGEFELGRLPMLTLIDTLDTLALLEDATEFQRAVGLVVENADFDLDTEVSVFETTIRLLGGLLSAHLFAVNTELKLYPEGAYDGALLRLAVDLGDRLMPAFDTVTGIPYGTVNLKHGVPKGETPIASTAGAGSLSIEFTMLSVVTGEPKYAAASREAVRALFQRRSKIGLLGKHINTKTGDWTETSSGPGSNSDSFYEYLLKMYELFGDRESLEMFVQVYPAVLTYNKHGDWYTDVSMYTGCHHHSGSSAVVFESLAAFWPGMQVAAGDLQAAAESMNAFYRVWRDYGFLSEQFNVGDWKPVKSRGGGGARYPLRPELAESTFYMHEATNDSSWLRAGAHVIHSLQKYAKTPCGYASIADVESKKQEDYMPSFFLSETCKYLYLLFNTTHFFRQGNYVMTTEAHPLPILPTKLVQPILKAADAHVSSSDVAYDNRFSPERVMRCEAPRFYDLINYSVHYEGKVVARTSRCSPPAPSPAALMKASKSAAEKIATAAAENSARSAVEEIAMAASDNAKPTTTQEKKMKSVDTESVASDVLQEWLPALEEKLRKIGGKTVDDKWLEQLLEEGSLGSTHRQPASQQDAQGHVVQYLYGGSQLGEFRVDQLPGRLRVTREETGDWIEASGVLDASHMIIGLGFNDGSGDDVGADSYTFEEPQSDKVEPVGDYHPPYMSWNNVYKVNDDLTLPVDQRCSLRVQVGYKPYPGELQHNAKGRPHIEGDTKGKPNVWLTVPCVGAGFGVTNTFKRSRAFPDMELVLADPIDGCSEVSNLPEESVRGKIVLVQRGDCYFEMKARNAAKWGAVGVIVINTEDDDLVMVMGGIEENSEDATAEPLDVPVVMVPQRLGEWFETRLAESEASSLSPVKVSIELTVRHHDHNADMNRRKPRGISGGSFPRVDGTADNMKVYGPLWGMELVTMGSDREKSQGQEEEGNHQESFSIAIIGTPPWQQ</sequence>
<accession>A0A8T1VYK9</accession>
<feature type="signal peptide" evidence="4">
    <location>
        <begin position="1"/>
        <end position="50"/>
    </location>
</feature>
<dbReference type="InterPro" id="IPR012913">
    <property type="entry name" value="OS9-like_dom"/>
</dbReference>
<keyword evidence="4" id="KW-0732">Signal</keyword>
<evidence type="ECO:0000313" key="8">
    <source>
        <dbReference type="Proteomes" id="UP000694044"/>
    </source>
</evidence>
<dbReference type="GO" id="GO:1904380">
    <property type="term" value="P:endoplasmic reticulum mannose trimming"/>
    <property type="evidence" value="ECO:0007669"/>
    <property type="project" value="InterPro"/>
</dbReference>
<dbReference type="AlphaFoldDB" id="A0A8T1VYK9"/>
<feature type="active site" evidence="1">
    <location>
        <position position="596"/>
    </location>
</feature>
<feature type="chain" id="PRO_5035878699" description="Alpha-1,2-Mannosidase" evidence="4">
    <location>
        <begin position="51"/>
        <end position="1228"/>
    </location>
</feature>
<comment type="caution">
    <text evidence="7">The sequence shown here is derived from an EMBL/GenBank/DDBJ whole genome shotgun (WGS) entry which is preliminary data.</text>
</comment>
<proteinExistence type="predicted"/>
<dbReference type="InterPro" id="IPR003137">
    <property type="entry name" value="PA_domain"/>
</dbReference>
<dbReference type="InterPro" id="IPR044674">
    <property type="entry name" value="EDEM1/2/3"/>
</dbReference>
<dbReference type="PANTHER" id="PTHR45679:SF6">
    <property type="entry name" value="ER DEGRADATION-ENHANCING ALPHA-MANNOSIDASE-LIKE PROTEIN 2"/>
    <property type="match status" value="1"/>
</dbReference>
<gene>
    <name evidence="7" type="ORF">PHYPSEUDO_000871</name>
</gene>
<reference evidence="7" key="1">
    <citation type="submission" date="2021-02" db="EMBL/GenBank/DDBJ databases">
        <authorList>
            <person name="Palmer J.M."/>
        </authorList>
    </citation>
    <scope>NUCLEOTIDE SEQUENCE</scope>
    <source>
        <strain evidence="7">SCRP734</strain>
    </source>
</reference>
<dbReference type="GO" id="GO:0005509">
    <property type="term" value="F:calcium ion binding"/>
    <property type="evidence" value="ECO:0007669"/>
    <property type="project" value="InterPro"/>
</dbReference>
<feature type="domain" description="PA" evidence="5">
    <location>
        <begin position="1033"/>
        <end position="1125"/>
    </location>
</feature>
<dbReference type="GO" id="GO:0004571">
    <property type="term" value="F:mannosyl-oligosaccharide 1,2-alpha-mannosidase activity"/>
    <property type="evidence" value="ECO:0007669"/>
    <property type="project" value="InterPro"/>
</dbReference>
<feature type="compositionally biased region" description="Basic and acidic residues" evidence="3">
    <location>
        <begin position="1199"/>
        <end position="1212"/>
    </location>
</feature>
<dbReference type="Pfam" id="PF02225">
    <property type="entry name" value="PA"/>
    <property type="match status" value="1"/>
</dbReference>
<dbReference type="GO" id="GO:0016020">
    <property type="term" value="C:membrane"/>
    <property type="evidence" value="ECO:0007669"/>
    <property type="project" value="InterPro"/>
</dbReference>
<feature type="region of interest" description="Disordered" evidence="3">
    <location>
        <begin position="1"/>
        <end position="21"/>
    </location>
</feature>
<feature type="domain" description="Protein OS9-like" evidence="6">
    <location>
        <begin position="96"/>
        <end position="178"/>
    </location>
</feature>
<dbReference type="Proteomes" id="UP000694044">
    <property type="component" value="Unassembled WGS sequence"/>
</dbReference>
<evidence type="ECO:0000256" key="1">
    <source>
        <dbReference type="PIRSR" id="PIRSR601382-1"/>
    </source>
</evidence>
<dbReference type="GO" id="GO:0044322">
    <property type="term" value="C:endoplasmic reticulum quality control compartment"/>
    <property type="evidence" value="ECO:0007669"/>
    <property type="project" value="GOC"/>
</dbReference>
<dbReference type="InterPro" id="IPR001382">
    <property type="entry name" value="Glyco_hydro_47"/>
</dbReference>
<feature type="region of interest" description="Disordered" evidence="3">
    <location>
        <begin position="1199"/>
        <end position="1228"/>
    </location>
</feature>